<dbReference type="SUPFAM" id="SSF109854">
    <property type="entry name" value="DinB/YfiT-like putative metalloenzymes"/>
    <property type="match status" value="1"/>
</dbReference>
<dbReference type="RefSeq" id="WP_343947874.1">
    <property type="nucleotide sequence ID" value="NZ_BAAAHQ010000001.1"/>
</dbReference>
<gene>
    <name evidence="2" type="ORF">GCM10009560_03770</name>
</gene>
<organism evidence="2 3">
    <name type="scientific">Nonomuraea longicatena</name>
    <dbReference type="NCBI Taxonomy" id="83682"/>
    <lineage>
        <taxon>Bacteria</taxon>
        <taxon>Bacillati</taxon>
        <taxon>Actinomycetota</taxon>
        <taxon>Actinomycetes</taxon>
        <taxon>Streptosporangiales</taxon>
        <taxon>Streptosporangiaceae</taxon>
        <taxon>Nonomuraea</taxon>
    </lineage>
</organism>
<dbReference type="Gene3D" id="1.20.120.450">
    <property type="entry name" value="dinb family like domain"/>
    <property type="match status" value="1"/>
</dbReference>
<dbReference type="Proteomes" id="UP001501578">
    <property type="component" value="Unassembled WGS sequence"/>
</dbReference>
<dbReference type="InterPro" id="IPR034660">
    <property type="entry name" value="DinB/YfiT-like"/>
</dbReference>
<evidence type="ECO:0000313" key="3">
    <source>
        <dbReference type="Proteomes" id="UP001501578"/>
    </source>
</evidence>
<reference evidence="2 3" key="1">
    <citation type="journal article" date="2019" name="Int. J. Syst. Evol. Microbiol.">
        <title>The Global Catalogue of Microorganisms (GCM) 10K type strain sequencing project: providing services to taxonomists for standard genome sequencing and annotation.</title>
        <authorList>
            <consortium name="The Broad Institute Genomics Platform"/>
            <consortium name="The Broad Institute Genome Sequencing Center for Infectious Disease"/>
            <person name="Wu L."/>
            <person name="Ma J."/>
        </authorList>
    </citation>
    <scope>NUCLEOTIDE SEQUENCE [LARGE SCALE GENOMIC DNA]</scope>
    <source>
        <strain evidence="2 3">JCM 11136</strain>
    </source>
</reference>
<keyword evidence="3" id="KW-1185">Reference proteome</keyword>
<evidence type="ECO:0000259" key="1">
    <source>
        <dbReference type="Pfam" id="PF11716"/>
    </source>
</evidence>
<protein>
    <submittedName>
        <fullName evidence="2">TIGR03084 family metal-binding protein</fullName>
    </submittedName>
</protein>
<dbReference type="EMBL" id="BAAAHQ010000001">
    <property type="protein sequence ID" value="GAA0912708.1"/>
    <property type="molecule type" value="Genomic_DNA"/>
</dbReference>
<feature type="domain" description="Mycothiol-dependent maleylpyruvate isomerase metal-binding" evidence="1">
    <location>
        <begin position="11"/>
        <end position="142"/>
    </location>
</feature>
<dbReference type="Pfam" id="PF11716">
    <property type="entry name" value="MDMPI_N"/>
    <property type="match status" value="1"/>
</dbReference>
<proteinExistence type="predicted"/>
<dbReference type="InterPro" id="IPR024344">
    <property type="entry name" value="MDMPI_metal-binding"/>
</dbReference>
<dbReference type="InterPro" id="IPR017518">
    <property type="entry name" value="CHP03084"/>
</dbReference>
<comment type="caution">
    <text evidence="2">The sequence shown here is derived from an EMBL/GenBank/DDBJ whole genome shotgun (WGS) entry which is preliminary data.</text>
</comment>
<dbReference type="InterPro" id="IPR017517">
    <property type="entry name" value="Maleyloyr_isom"/>
</dbReference>
<dbReference type="NCBIfam" id="TIGR03084">
    <property type="entry name" value="TIGR03084 family metal-binding protein"/>
    <property type="match status" value="1"/>
</dbReference>
<evidence type="ECO:0000313" key="2">
    <source>
        <dbReference type="EMBL" id="GAA0912708.1"/>
    </source>
</evidence>
<dbReference type="NCBIfam" id="TIGR03083">
    <property type="entry name" value="maleylpyruvate isomerase family mycothiol-dependent enzyme"/>
    <property type="match status" value="1"/>
</dbReference>
<accession>A0ABN1NNP7</accession>
<name>A0ABN1NNP7_9ACTN</name>
<sequence length="261" mass="28226">MGLLGEVLGDLRDETADLQTILRPLTPEQWEAPTPAAGWAVRDQVGHLAWFDDAAVTAVLEPETFTASIPHDRTVDDLAAATRHLPCDELLRWFTAARARSLDAFATLEDKDRVPWYGPAMSAVSFVTARLMETWAHGQDVADALGLAREPTPRLRHVAQIGVRALPYSFLVRGLPVPTDPVRVELVMPDGAAWAIGPDRVEDVVSGPMLDFCLLVTQRVHRDDTALTCAGETANAWLSIAQAFAGPPGKGRAPSGKPPMA</sequence>